<dbReference type="InterPro" id="IPR018713">
    <property type="entry name" value="MPAB/Lcp_cat_dom"/>
</dbReference>
<dbReference type="EMBL" id="CADCTQ010000342">
    <property type="protein sequence ID" value="CAA9285253.1"/>
    <property type="molecule type" value="Genomic_DNA"/>
</dbReference>
<dbReference type="GO" id="GO:0016491">
    <property type="term" value="F:oxidoreductase activity"/>
    <property type="evidence" value="ECO:0007669"/>
    <property type="project" value="InterPro"/>
</dbReference>
<dbReference type="InterPro" id="IPR037473">
    <property type="entry name" value="Lcp-like"/>
</dbReference>
<organism evidence="2">
    <name type="scientific">uncultured Cytophagales bacterium</name>
    <dbReference type="NCBI Taxonomy" id="158755"/>
    <lineage>
        <taxon>Bacteria</taxon>
        <taxon>Pseudomonadati</taxon>
        <taxon>Bacteroidota</taxon>
        <taxon>Sphingobacteriia</taxon>
        <taxon>Sphingobacteriales</taxon>
        <taxon>environmental samples</taxon>
    </lineage>
</organism>
<evidence type="ECO:0000313" key="2">
    <source>
        <dbReference type="EMBL" id="CAA9285253.1"/>
    </source>
</evidence>
<dbReference type="AlphaFoldDB" id="A0A6J4JR03"/>
<name>A0A6J4JR03_9SPHI</name>
<protein>
    <recommendedName>
        <fullName evidence="1">ER-bound oxygenase mpaB/mpaB'/Rubber oxygenase catalytic domain-containing protein</fullName>
    </recommendedName>
</protein>
<sequence>MNHTPPRTFFPEAQLQQARRQADPVADAAINSLFAQHTFGQLNEWITALVRNDQVLPAQFPEPLLAYFTQTAQLPGWANGRKMQGGAAFFARHARPILSILGCYSLPFCYAAADGAQVLWLSQRIRQDARRRLSETAQFLLDVMDKNAFAPTGKGIRSIQKVRLIHAAIRYHVNRSGQWQDEWGTPVNQEDMAGTHLSFTYIVLDGLSKLGFYYSQEEAEAYLHLWNVIGAMLGMEEDMLPKNMKAAYWLEKRIRERHFRPSEAGIGLTKALLDCMVEAAPVSIARDFLPAYMRFLLGDKVADLLAVPAGTRASVALGSIRVGNSIGGLFNQFSQSPADGIAALLLNELEGTGGKTGFGVPETLR</sequence>
<gene>
    <name evidence="2" type="ORF">AVDCRST_MAG56-4071</name>
</gene>
<dbReference type="PANTHER" id="PTHR37539:SF1">
    <property type="entry name" value="ER-BOUND OXYGENASE MPAB_MPAB'_RUBBER OXYGENASE CATALYTIC DOMAIN-CONTAINING PROTEIN"/>
    <property type="match status" value="1"/>
</dbReference>
<accession>A0A6J4JR03</accession>
<evidence type="ECO:0000259" key="1">
    <source>
        <dbReference type="Pfam" id="PF09995"/>
    </source>
</evidence>
<reference evidence="2" key="1">
    <citation type="submission" date="2020-02" db="EMBL/GenBank/DDBJ databases">
        <authorList>
            <person name="Meier V. D."/>
        </authorList>
    </citation>
    <scope>NUCLEOTIDE SEQUENCE</scope>
    <source>
        <strain evidence="2">AVDCRST_MAG56</strain>
    </source>
</reference>
<proteinExistence type="predicted"/>
<dbReference type="PANTHER" id="PTHR37539">
    <property type="entry name" value="SECRETED PROTEIN-RELATED"/>
    <property type="match status" value="1"/>
</dbReference>
<dbReference type="Pfam" id="PF09995">
    <property type="entry name" value="MPAB_Lcp_cat"/>
    <property type="match status" value="1"/>
</dbReference>
<feature type="domain" description="ER-bound oxygenase mpaB/mpaB'/Rubber oxygenase catalytic" evidence="1">
    <location>
        <begin position="120"/>
        <end position="314"/>
    </location>
</feature>